<keyword evidence="1" id="KW-0106">Calcium</keyword>
<name>A0A0S3RPX7_PHAAN</name>
<dbReference type="CDD" id="cd00051">
    <property type="entry name" value="EFh"/>
    <property type="match status" value="1"/>
</dbReference>
<accession>A0A0S3RPX7</accession>
<evidence type="ECO:0000256" key="1">
    <source>
        <dbReference type="ARBA" id="ARBA00022837"/>
    </source>
</evidence>
<evidence type="ECO:0000313" key="5">
    <source>
        <dbReference type="Proteomes" id="UP000291084"/>
    </source>
</evidence>
<sequence>MASIKTPLAFGETIAILPFSLFSERSKLRETRMTLTPKPPSNLPLKKITPSSNSPLKGEVPKSNSPLKTTFVSREKEIPQTVTMHKIMNVLKEADINKDGQFNKEELKHALKDLGAFFPGWRAKRAFKKVDANNDGQISGQEIDSLLEYLCSHGFGK</sequence>
<dbReference type="EMBL" id="AP015036">
    <property type="protein sequence ID" value="BAT82668.1"/>
    <property type="molecule type" value="Genomic_DNA"/>
</dbReference>
<gene>
    <name evidence="4" type="primary">Vigan.03G271400</name>
    <name evidence="4" type="ORF">VIGAN_03271400</name>
</gene>
<dbReference type="InterPro" id="IPR018247">
    <property type="entry name" value="EF_Hand_1_Ca_BS"/>
</dbReference>
<reference evidence="4 5" key="1">
    <citation type="journal article" date="2015" name="Sci. Rep.">
        <title>The power of single molecule real-time sequencing technology in the de novo assembly of a eukaryotic genome.</title>
        <authorList>
            <person name="Sakai H."/>
            <person name="Naito K."/>
            <person name="Ogiso-Tanaka E."/>
            <person name="Takahashi Y."/>
            <person name="Iseki K."/>
            <person name="Muto C."/>
            <person name="Satou K."/>
            <person name="Teruya K."/>
            <person name="Shiroma A."/>
            <person name="Shimoji M."/>
            <person name="Hirano T."/>
            <person name="Itoh T."/>
            <person name="Kaga A."/>
            <person name="Tomooka N."/>
        </authorList>
    </citation>
    <scope>NUCLEOTIDE SEQUENCE [LARGE SCALE GENOMIC DNA]</scope>
    <source>
        <strain evidence="5">cv. Shumari</strain>
    </source>
</reference>
<dbReference type="InterPro" id="IPR011992">
    <property type="entry name" value="EF-hand-dom_pair"/>
</dbReference>
<feature type="region of interest" description="Disordered" evidence="2">
    <location>
        <begin position="33"/>
        <end position="66"/>
    </location>
</feature>
<evidence type="ECO:0000259" key="3">
    <source>
        <dbReference type="PROSITE" id="PS50222"/>
    </source>
</evidence>
<dbReference type="PROSITE" id="PS00018">
    <property type="entry name" value="EF_HAND_1"/>
    <property type="match status" value="1"/>
</dbReference>
<feature type="domain" description="EF-hand" evidence="3">
    <location>
        <begin position="122"/>
        <end position="153"/>
    </location>
</feature>
<dbReference type="PROSITE" id="PS50222">
    <property type="entry name" value="EF_HAND_2"/>
    <property type="match status" value="2"/>
</dbReference>
<dbReference type="GO" id="GO:0005509">
    <property type="term" value="F:calcium ion binding"/>
    <property type="evidence" value="ECO:0007669"/>
    <property type="project" value="InterPro"/>
</dbReference>
<dbReference type="Proteomes" id="UP000291084">
    <property type="component" value="Chromosome 3"/>
</dbReference>
<evidence type="ECO:0000313" key="4">
    <source>
        <dbReference type="EMBL" id="BAT82668.1"/>
    </source>
</evidence>
<dbReference type="SMART" id="SM00054">
    <property type="entry name" value="EFh"/>
    <property type="match status" value="2"/>
</dbReference>
<dbReference type="Pfam" id="PF13202">
    <property type="entry name" value="EF-hand_5"/>
    <property type="match status" value="2"/>
</dbReference>
<dbReference type="AlphaFoldDB" id="A0A0S3RPX7"/>
<organism evidence="4 5">
    <name type="scientific">Vigna angularis var. angularis</name>
    <dbReference type="NCBI Taxonomy" id="157739"/>
    <lineage>
        <taxon>Eukaryota</taxon>
        <taxon>Viridiplantae</taxon>
        <taxon>Streptophyta</taxon>
        <taxon>Embryophyta</taxon>
        <taxon>Tracheophyta</taxon>
        <taxon>Spermatophyta</taxon>
        <taxon>Magnoliopsida</taxon>
        <taxon>eudicotyledons</taxon>
        <taxon>Gunneridae</taxon>
        <taxon>Pentapetalae</taxon>
        <taxon>rosids</taxon>
        <taxon>fabids</taxon>
        <taxon>Fabales</taxon>
        <taxon>Fabaceae</taxon>
        <taxon>Papilionoideae</taxon>
        <taxon>50 kb inversion clade</taxon>
        <taxon>NPAAA clade</taxon>
        <taxon>indigoferoid/millettioid clade</taxon>
        <taxon>Phaseoleae</taxon>
        <taxon>Vigna</taxon>
    </lineage>
</organism>
<dbReference type="OrthoDB" id="1337600at2759"/>
<evidence type="ECO:0000256" key="2">
    <source>
        <dbReference type="SAM" id="MobiDB-lite"/>
    </source>
</evidence>
<dbReference type="Gene3D" id="1.10.238.10">
    <property type="entry name" value="EF-hand"/>
    <property type="match status" value="1"/>
</dbReference>
<protein>
    <recommendedName>
        <fullName evidence="3">EF-hand domain-containing protein</fullName>
    </recommendedName>
</protein>
<proteinExistence type="predicted"/>
<feature type="domain" description="EF-hand" evidence="3">
    <location>
        <begin position="82"/>
        <end position="117"/>
    </location>
</feature>
<dbReference type="InterPro" id="IPR002048">
    <property type="entry name" value="EF_hand_dom"/>
</dbReference>
<keyword evidence="5" id="KW-1185">Reference proteome</keyword>
<dbReference type="SUPFAM" id="SSF47473">
    <property type="entry name" value="EF-hand"/>
    <property type="match status" value="1"/>
</dbReference>